<reference evidence="7 8" key="1">
    <citation type="submission" date="2015-12" db="EMBL/GenBank/DDBJ databases">
        <title>Genome sequence of Tistrella mobilis MCCC 1A02139.</title>
        <authorList>
            <person name="Lu L."/>
            <person name="Lai Q."/>
            <person name="Shao Z."/>
            <person name="Qian P."/>
        </authorList>
    </citation>
    <scope>NUCLEOTIDE SEQUENCE [LARGE SCALE GENOMIC DNA]</scope>
    <source>
        <strain evidence="7 8">MCCC 1A02139</strain>
    </source>
</reference>
<dbReference type="InterPro" id="IPR036388">
    <property type="entry name" value="WH-like_DNA-bd_sf"/>
</dbReference>
<dbReference type="Gene3D" id="3.40.190.290">
    <property type="match status" value="1"/>
</dbReference>
<dbReference type="PANTHER" id="PTHR30537:SF5">
    <property type="entry name" value="HTH-TYPE TRANSCRIPTIONAL ACTIVATOR TTDR-RELATED"/>
    <property type="match status" value="1"/>
</dbReference>
<dbReference type="OrthoDB" id="9812435at2"/>
<evidence type="ECO:0000256" key="2">
    <source>
        <dbReference type="ARBA" id="ARBA00023015"/>
    </source>
</evidence>
<dbReference type="InterPro" id="IPR000847">
    <property type="entry name" value="LysR_HTH_N"/>
</dbReference>
<dbReference type="SUPFAM" id="SSF46785">
    <property type="entry name" value="Winged helix' DNA-binding domain"/>
    <property type="match status" value="1"/>
</dbReference>
<dbReference type="CDD" id="cd08422">
    <property type="entry name" value="PBP2_CrgA_like"/>
    <property type="match status" value="1"/>
</dbReference>
<comment type="similarity">
    <text evidence="1">Belongs to the LysR transcriptional regulatory family.</text>
</comment>
<evidence type="ECO:0000313" key="9">
    <source>
        <dbReference type="Proteomes" id="UP000257706"/>
    </source>
</evidence>
<dbReference type="EMBL" id="DMAI01000092">
    <property type="protein sequence ID" value="HAE46912.1"/>
    <property type="molecule type" value="Genomic_DNA"/>
</dbReference>
<feature type="domain" description="HTH lysR-type" evidence="5">
    <location>
        <begin position="1"/>
        <end position="59"/>
    </location>
</feature>
<name>A0A162LQ10_9PROT</name>
<dbReference type="SUPFAM" id="SSF53850">
    <property type="entry name" value="Periplasmic binding protein-like II"/>
    <property type="match status" value="1"/>
</dbReference>
<evidence type="ECO:0000256" key="4">
    <source>
        <dbReference type="ARBA" id="ARBA00023163"/>
    </source>
</evidence>
<dbReference type="AlphaFoldDB" id="A0A162LQ10"/>
<accession>A0A162LQ10</accession>
<dbReference type="PRINTS" id="PR00039">
    <property type="entry name" value="HTHLYSR"/>
</dbReference>
<evidence type="ECO:0000313" key="8">
    <source>
        <dbReference type="Proteomes" id="UP000075787"/>
    </source>
</evidence>
<keyword evidence="3" id="KW-0238">DNA-binding</keyword>
<gene>
    <name evidence="7" type="ORF">AUP44_02655</name>
    <name evidence="6" type="ORF">DCK97_05785</name>
</gene>
<dbReference type="InterPro" id="IPR005119">
    <property type="entry name" value="LysR_subst-bd"/>
</dbReference>
<evidence type="ECO:0000256" key="1">
    <source>
        <dbReference type="ARBA" id="ARBA00009437"/>
    </source>
</evidence>
<dbReference type="EMBL" id="LPZR01000046">
    <property type="protein sequence ID" value="KYO56268.1"/>
    <property type="molecule type" value="Genomic_DNA"/>
</dbReference>
<dbReference type="RefSeq" id="WP_062761945.1">
    <property type="nucleotide sequence ID" value="NZ_CP121027.1"/>
</dbReference>
<evidence type="ECO:0000313" key="6">
    <source>
        <dbReference type="EMBL" id="HAE46912.1"/>
    </source>
</evidence>
<reference evidence="6 9" key="2">
    <citation type="journal article" date="2018" name="Nat. Biotechnol.">
        <title>A standardized bacterial taxonomy based on genome phylogeny substantially revises the tree of life.</title>
        <authorList>
            <person name="Parks D.H."/>
            <person name="Chuvochina M."/>
            <person name="Waite D.W."/>
            <person name="Rinke C."/>
            <person name="Skarshewski A."/>
            <person name="Chaumeil P.A."/>
            <person name="Hugenholtz P."/>
        </authorList>
    </citation>
    <scope>NUCLEOTIDE SEQUENCE [LARGE SCALE GENOMIC DNA]</scope>
    <source>
        <strain evidence="6">UBA8739</strain>
    </source>
</reference>
<dbReference type="GO" id="GO:0003700">
    <property type="term" value="F:DNA-binding transcription factor activity"/>
    <property type="evidence" value="ECO:0007669"/>
    <property type="project" value="InterPro"/>
</dbReference>
<dbReference type="InterPro" id="IPR036390">
    <property type="entry name" value="WH_DNA-bd_sf"/>
</dbReference>
<dbReference type="GO" id="GO:0043565">
    <property type="term" value="F:sequence-specific DNA binding"/>
    <property type="evidence" value="ECO:0007669"/>
    <property type="project" value="TreeGrafter"/>
</dbReference>
<protein>
    <submittedName>
        <fullName evidence="7">LysR family transcriptional regulator</fullName>
    </submittedName>
</protein>
<dbReference type="InterPro" id="IPR058163">
    <property type="entry name" value="LysR-type_TF_proteobact-type"/>
</dbReference>
<dbReference type="Gene3D" id="1.10.10.10">
    <property type="entry name" value="Winged helix-like DNA-binding domain superfamily/Winged helix DNA-binding domain"/>
    <property type="match status" value="1"/>
</dbReference>
<organism evidence="7 8">
    <name type="scientific">Tistrella mobilis</name>
    <dbReference type="NCBI Taxonomy" id="171437"/>
    <lineage>
        <taxon>Bacteria</taxon>
        <taxon>Pseudomonadati</taxon>
        <taxon>Pseudomonadota</taxon>
        <taxon>Alphaproteobacteria</taxon>
        <taxon>Geminicoccales</taxon>
        <taxon>Geminicoccaceae</taxon>
        <taxon>Tistrella</taxon>
    </lineage>
</organism>
<dbReference type="GeneID" id="97243824"/>
<evidence type="ECO:0000313" key="7">
    <source>
        <dbReference type="EMBL" id="KYO56268.1"/>
    </source>
</evidence>
<dbReference type="GO" id="GO:0006351">
    <property type="term" value="P:DNA-templated transcription"/>
    <property type="evidence" value="ECO:0007669"/>
    <property type="project" value="TreeGrafter"/>
</dbReference>
<sequence length="304" mass="33912">MDHLTSMAVFARVVEAQSFSSAARALGLSKSAVSKHIGRLEDRLGARLLNRTTRRLSLTEMGEVYYRHCARILREAEEADLEVGRLQDEPRGTLRINAPMSFGVLHLAPCLPGFMEAHPHVRVEVSLDDRFVDVVEEGYDLVVRIGNLADSSLIARKLAESRTMIVATPAYWQANGRPRHPRDLSRHNCLEYAYLSTRNEWRFRSADGGETLAVRISGTLNANNGQILCDAALAGAGVARLPAFIIGSDVAAGRLEAVLTEFAPPPVDIYAVYPHNRHLSAKVRAFIDHYVDWLRQRRQEMPFS</sequence>
<proteinExistence type="inferred from homology"/>
<dbReference type="Proteomes" id="UP000257706">
    <property type="component" value="Unassembled WGS sequence"/>
</dbReference>
<dbReference type="PROSITE" id="PS50931">
    <property type="entry name" value="HTH_LYSR"/>
    <property type="match status" value="1"/>
</dbReference>
<dbReference type="Proteomes" id="UP000075787">
    <property type="component" value="Unassembled WGS sequence"/>
</dbReference>
<dbReference type="Pfam" id="PF03466">
    <property type="entry name" value="LysR_substrate"/>
    <property type="match status" value="1"/>
</dbReference>
<dbReference type="FunFam" id="3.40.190.290:FF:000001">
    <property type="entry name" value="Transcriptional regulator, LysR family"/>
    <property type="match status" value="1"/>
</dbReference>
<evidence type="ECO:0000259" key="5">
    <source>
        <dbReference type="PROSITE" id="PS50931"/>
    </source>
</evidence>
<evidence type="ECO:0000256" key="3">
    <source>
        <dbReference type="ARBA" id="ARBA00023125"/>
    </source>
</evidence>
<comment type="caution">
    <text evidence="7">The sequence shown here is derived from an EMBL/GenBank/DDBJ whole genome shotgun (WGS) entry which is preliminary data.</text>
</comment>
<keyword evidence="2" id="KW-0805">Transcription regulation</keyword>
<dbReference type="FunFam" id="1.10.10.10:FF:000001">
    <property type="entry name" value="LysR family transcriptional regulator"/>
    <property type="match status" value="1"/>
</dbReference>
<keyword evidence="4" id="KW-0804">Transcription</keyword>
<dbReference type="PANTHER" id="PTHR30537">
    <property type="entry name" value="HTH-TYPE TRANSCRIPTIONAL REGULATOR"/>
    <property type="match status" value="1"/>
</dbReference>
<dbReference type="Pfam" id="PF00126">
    <property type="entry name" value="HTH_1"/>
    <property type="match status" value="1"/>
</dbReference>